<comment type="subcellular location">
    <subcellularLocation>
        <location evidence="1">Nucleus</location>
    </subcellularLocation>
</comment>
<feature type="compositionally biased region" description="Acidic residues" evidence="3">
    <location>
        <begin position="366"/>
        <end position="410"/>
    </location>
</feature>
<evidence type="ECO:0000313" key="6">
    <source>
        <dbReference type="Proteomes" id="UP001140094"/>
    </source>
</evidence>
<evidence type="ECO:0000259" key="4">
    <source>
        <dbReference type="PROSITE" id="PS50196"/>
    </source>
</evidence>
<feature type="compositionally biased region" description="Basic and acidic residues" evidence="3">
    <location>
        <begin position="167"/>
        <end position="181"/>
    </location>
</feature>
<feature type="region of interest" description="Disordered" evidence="3">
    <location>
        <begin position="342"/>
        <end position="430"/>
    </location>
</feature>
<feature type="compositionally biased region" description="Basic and acidic residues" evidence="3">
    <location>
        <begin position="420"/>
        <end position="430"/>
    </location>
</feature>
<dbReference type="PANTHER" id="PTHR23138">
    <property type="entry name" value="RAN BINDING PROTEIN"/>
    <property type="match status" value="1"/>
</dbReference>
<dbReference type="SUPFAM" id="SSF50729">
    <property type="entry name" value="PH domain-like"/>
    <property type="match status" value="1"/>
</dbReference>
<comment type="caution">
    <text evidence="5">The sequence shown here is derived from an EMBL/GenBank/DDBJ whole genome shotgun (WGS) entry which is preliminary data.</text>
</comment>
<evidence type="ECO:0000256" key="3">
    <source>
        <dbReference type="SAM" id="MobiDB-lite"/>
    </source>
</evidence>
<feature type="compositionally biased region" description="Basic and acidic residues" evidence="3">
    <location>
        <begin position="352"/>
        <end position="361"/>
    </location>
</feature>
<gene>
    <name evidence="5" type="ORF">H4R20_000168</name>
</gene>
<dbReference type="OrthoDB" id="185618at2759"/>
<dbReference type="Proteomes" id="UP001140094">
    <property type="component" value="Unassembled WGS sequence"/>
</dbReference>
<dbReference type="InterPro" id="IPR011993">
    <property type="entry name" value="PH-like_dom_sf"/>
</dbReference>
<evidence type="ECO:0000256" key="2">
    <source>
        <dbReference type="ARBA" id="ARBA00023242"/>
    </source>
</evidence>
<protein>
    <recommendedName>
        <fullName evidence="4">RanBD1 domain-containing protein</fullName>
    </recommendedName>
</protein>
<evidence type="ECO:0000313" key="5">
    <source>
        <dbReference type="EMBL" id="KAJ2809358.1"/>
    </source>
</evidence>
<accession>A0A9W8I6R3</accession>
<dbReference type="EMBL" id="JANBUO010000004">
    <property type="protein sequence ID" value="KAJ2809358.1"/>
    <property type="molecule type" value="Genomic_DNA"/>
</dbReference>
<dbReference type="AlphaFoldDB" id="A0A9W8I6R3"/>
<dbReference type="PANTHER" id="PTHR23138:SF142">
    <property type="entry name" value="RAN-BINDING PROTEIN 3B-RELATED"/>
    <property type="match status" value="1"/>
</dbReference>
<sequence length="430" mass="46143">MSCETVGAENKRKRQDSIQGTEVLGSDANDSSERSSPSVDKHSVSSVEDQQERKEEEKEEEEEGSSPAKRPRTSEDGNEESDDDIQEPPAEAKAAEVKAAEPTKPTEAAGAPVFGMSFASSRGLSGFAAAAKVATPFSTFAGAAATSGFAKYASATSPTAATAAEAEGAKSAEVEDKKEASIGESSKGNKTFEDMLTAEGKESLATNAAMSVMVPAMAHANVSELSTVPVRTYEEDETCLYSTKAKLYELSAENWKERGGGQFKVNQRNNDPMRCRLVMRTDQTFRLILNVPLFAGMKLGSERRFVRFTCLDTENMKPVTFALRFASEAIATEAHDQIAQAIPPAPTTSAEENTKADKGKAPETAGDSDSESEDEDYQESSAESDDDEIDSEEEFDTDDEEEDGERDEAEDAKAGAGSSETEKSRGKQPE</sequence>
<dbReference type="SMART" id="SM00160">
    <property type="entry name" value="RanBD"/>
    <property type="match status" value="1"/>
</dbReference>
<feature type="compositionally biased region" description="Acidic residues" evidence="3">
    <location>
        <begin position="76"/>
        <end position="86"/>
    </location>
</feature>
<proteinExistence type="predicted"/>
<feature type="region of interest" description="Disordered" evidence="3">
    <location>
        <begin position="165"/>
        <end position="192"/>
    </location>
</feature>
<name>A0A9W8I6R3_9FUNG</name>
<reference evidence="5" key="1">
    <citation type="submission" date="2022-07" db="EMBL/GenBank/DDBJ databases">
        <title>Phylogenomic reconstructions and comparative analyses of Kickxellomycotina fungi.</title>
        <authorList>
            <person name="Reynolds N.K."/>
            <person name="Stajich J.E."/>
            <person name="Barry K."/>
            <person name="Grigoriev I.V."/>
            <person name="Crous P."/>
            <person name="Smith M.E."/>
        </authorList>
    </citation>
    <scope>NUCLEOTIDE SEQUENCE</scope>
    <source>
        <strain evidence="5">NRRL 1565</strain>
    </source>
</reference>
<dbReference type="GO" id="GO:0005634">
    <property type="term" value="C:nucleus"/>
    <property type="evidence" value="ECO:0007669"/>
    <property type="project" value="UniProtKB-SubCell"/>
</dbReference>
<dbReference type="PROSITE" id="PS50196">
    <property type="entry name" value="RANBD1"/>
    <property type="match status" value="1"/>
</dbReference>
<dbReference type="Gene3D" id="2.30.29.30">
    <property type="entry name" value="Pleckstrin-homology domain (PH domain)/Phosphotyrosine-binding domain (PTB)"/>
    <property type="match status" value="1"/>
</dbReference>
<dbReference type="InterPro" id="IPR000156">
    <property type="entry name" value="Ran_bind_dom"/>
</dbReference>
<evidence type="ECO:0000256" key="1">
    <source>
        <dbReference type="ARBA" id="ARBA00004123"/>
    </source>
</evidence>
<dbReference type="CDD" id="cd00835">
    <property type="entry name" value="RanBD_family"/>
    <property type="match status" value="1"/>
</dbReference>
<organism evidence="5 6">
    <name type="scientific">Coemansia guatemalensis</name>
    <dbReference type="NCBI Taxonomy" id="2761395"/>
    <lineage>
        <taxon>Eukaryota</taxon>
        <taxon>Fungi</taxon>
        <taxon>Fungi incertae sedis</taxon>
        <taxon>Zoopagomycota</taxon>
        <taxon>Kickxellomycotina</taxon>
        <taxon>Kickxellomycetes</taxon>
        <taxon>Kickxellales</taxon>
        <taxon>Kickxellaceae</taxon>
        <taxon>Coemansia</taxon>
    </lineage>
</organism>
<dbReference type="Pfam" id="PF00638">
    <property type="entry name" value="Ran_BP1"/>
    <property type="match status" value="1"/>
</dbReference>
<dbReference type="InterPro" id="IPR045255">
    <property type="entry name" value="RanBP1-like"/>
</dbReference>
<keyword evidence="6" id="KW-1185">Reference proteome</keyword>
<keyword evidence="2" id="KW-0539">Nucleus</keyword>
<feature type="domain" description="RanBD1" evidence="4">
    <location>
        <begin position="215"/>
        <end position="347"/>
    </location>
</feature>
<feature type="region of interest" description="Disordered" evidence="3">
    <location>
        <begin position="1"/>
        <end position="110"/>
    </location>
</feature>